<dbReference type="EMBL" id="GGEC01048738">
    <property type="protein sequence ID" value="MBX29222.1"/>
    <property type="molecule type" value="Transcribed_RNA"/>
</dbReference>
<dbReference type="AlphaFoldDB" id="A0A2P2MGC8"/>
<reference evidence="2" key="1">
    <citation type="submission" date="2018-02" db="EMBL/GenBank/DDBJ databases">
        <title>Rhizophora mucronata_Transcriptome.</title>
        <authorList>
            <person name="Meera S.P."/>
            <person name="Sreeshan A."/>
            <person name="Augustine A."/>
        </authorList>
    </citation>
    <scope>NUCLEOTIDE SEQUENCE</scope>
    <source>
        <tissue evidence="2">Leaf</tissue>
    </source>
</reference>
<protein>
    <submittedName>
        <fullName evidence="2">Uncharacterized protein</fullName>
    </submittedName>
</protein>
<evidence type="ECO:0000256" key="1">
    <source>
        <dbReference type="SAM" id="Phobius"/>
    </source>
</evidence>
<keyword evidence="1" id="KW-0472">Membrane</keyword>
<sequence>MSESYLTVFGFLKRIRESKFIWLFSKKFLHIFLPGFLSHLMKRAFLLYILVRSWNIWRMIESLAGNLMFCVLGCLNNI</sequence>
<keyword evidence="1" id="KW-1133">Transmembrane helix</keyword>
<feature type="transmembrane region" description="Helical" evidence="1">
    <location>
        <begin position="28"/>
        <end position="50"/>
    </location>
</feature>
<evidence type="ECO:0000313" key="2">
    <source>
        <dbReference type="EMBL" id="MBX29222.1"/>
    </source>
</evidence>
<accession>A0A2P2MGC8</accession>
<proteinExistence type="predicted"/>
<keyword evidence="1" id="KW-0812">Transmembrane</keyword>
<organism evidence="2">
    <name type="scientific">Rhizophora mucronata</name>
    <name type="common">Asiatic mangrove</name>
    <dbReference type="NCBI Taxonomy" id="61149"/>
    <lineage>
        <taxon>Eukaryota</taxon>
        <taxon>Viridiplantae</taxon>
        <taxon>Streptophyta</taxon>
        <taxon>Embryophyta</taxon>
        <taxon>Tracheophyta</taxon>
        <taxon>Spermatophyta</taxon>
        <taxon>Magnoliopsida</taxon>
        <taxon>eudicotyledons</taxon>
        <taxon>Gunneridae</taxon>
        <taxon>Pentapetalae</taxon>
        <taxon>rosids</taxon>
        <taxon>fabids</taxon>
        <taxon>Malpighiales</taxon>
        <taxon>Rhizophoraceae</taxon>
        <taxon>Rhizophora</taxon>
    </lineage>
</organism>
<name>A0A2P2MGC8_RHIMU</name>